<dbReference type="EMBL" id="JAAKZZ010000110">
    <property type="protein sequence ID" value="NGO69344.1"/>
    <property type="molecule type" value="Genomic_DNA"/>
</dbReference>
<feature type="region of interest" description="Disordered" evidence="1">
    <location>
        <begin position="1"/>
        <end position="32"/>
    </location>
</feature>
<gene>
    <name evidence="2" type="ORF">G5C65_13470</name>
</gene>
<organism evidence="2 3">
    <name type="scientific">Streptomyces boncukensis</name>
    <dbReference type="NCBI Taxonomy" id="2711219"/>
    <lineage>
        <taxon>Bacteria</taxon>
        <taxon>Bacillati</taxon>
        <taxon>Actinomycetota</taxon>
        <taxon>Actinomycetes</taxon>
        <taxon>Kitasatosporales</taxon>
        <taxon>Streptomycetaceae</taxon>
        <taxon>Streptomyces</taxon>
    </lineage>
</organism>
<keyword evidence="3" id="KW-1185">Reference proteome</keyword>
<feature type="compositionally biased region" description="Basic and acidic residues" evidence="1">
    <location>
        <begin position="1"/>
        <end position="13"/>
    </location>
</feature>
<comment type="caution">
    <text evidence="2">The sequence shown here is derived from an EMBL/GenBank/DDBJ whole genome shotgun (WGS) entry which is preliminary data.</text>
</comment>
<evidence type="ECO:0000313" key="3">
    <source>
        <dbReference type="Proteomes" id="UP000477722"/>
    </source>
</evidence>
<accession>A0A6G4WXU3</accession>
<dbReference type="Proteomes" id="UP000477722">
    <property type="component" value="Unassembled WGS sequence"/>
</dbReference>
<evidence type="ECO:0000256" key="1">
    <source>
        <dbReference type="SAM" id="MobiDB-lite"/>
    </source>
</evidence>
<proteinExistence type="predicted"/>
<reference evidence="2 3" key="1">
    <citation type="submission" date="2020-02" db="EMBL/GenBank/DDBJ databases">
        <title>Whole-genome analyses of novel actinobacteria.</title>
        <authorList>
            <person name="Sahin N."/>
            <person name="Tatar D."/>
        </authorList>
    </citation>
    <scope>NUCLEOTIDE SEQUENCE [LARGE SCALE GENOMIC DNA]</scope>
    <source>
        <strain evidence="2 3">SB3404</strain>
    </source>
</reference>
<name>A0A6G4WXU3_9ACTN</name>
<protein>
    <submittedName>
        <fullName evidence="2">Uncharacterized protein</fullName>
    </submittedName>
</protein>
<evidence type="ECO:0000313" key="2">
    <source>
        <dbReference type="EMBL" id="NGO69344.1"/>
    </source>
</evidence>
<sequence length="82" mass="9168">MERTREAMLREFSRAQNPQAARADAGSHDGRDEPEIHRAEVELPGGGQLVVTDIETITPERLEKTADRIAEILQSKEGDRQS</sequence>
<dbReference type="AlphaFoldDB" id="A0A6G4WXU3"/>
<dbReference type="RefSeq" id="WP_165299036.1">
    <property type="nucleotide sequence ID" value="NZ_JAAKZZ010000110.1"/>
</dbReference>